<protein>
    <recommendedName>
        <fullName evidence="1">PRISE-like Rossmann-fold domain-containing protein</fullName>
    </recommendedName>
</protein>
<evidence type="ECO:0000313" key="3">
    <source>
        <dbReference type="EMBL" id="CAF2135148.1"/>
    </source>
</evidence>
<dbReference type="Proteomes" id="UP000663824">
    <property type="component" value="Unassembled WGS sequence"/>
</dbReference>
<dbReference type="PANTHER" id="PTHR32487">
    <property type="entry name" value="3-OXO-DELTA(4,5)-STEROID 5-BETA-REDUCTASE"/>
    <property type="match status" value="1"/>
</dbReference>
<dbReference type="Proteomes" id="UP000663842">
    <property type="component" value="Unassembled WGS sequence"/>
</dbReference>
<sequence length="345" mass="39123">MTSSTSPAKVACVWGTNGISDNRIHFISIDILQASVDEIAGELNKADGHAITHMFHYTYIEKMDTAESNEVNKTLLQKALDATKKVAGNNVQCVSLQTGYGYYIDQKNLTHTAPVPFSEEASRHDGLHFYYTQEDLIKELAQKNNWNYVITRPSLIIGISKASAMNFALNLAIYAAVQKEKGEPLIFPGNAFAWNAITDHSSSLTNARFQLWSSTNKQTANQVFNIHDGDKVRFRTIWPKIEEYFGFSHYEQKFSEDKTVPNLILPEYMPKQNELWELMAKRYNIDAGAFELTSWMFMHIIVNLPFSPEGDLSKARIYGWTTTTDTAASYTQCFDKLKAMKIIPK</sequence>
<reference evidence="5" key="1">
    <citation type="submission" date="2021-02" db="EMBL/GenBank/DDBJ databases">
        <authorList>
            <person name="Nowell W R."/>
        </authorList>
    </citation>
    <scope>NUCLEOTIDE SEQUENCE</scope>
</reference>
<gene>
    <name evidence="2" type="ORF">MBJ925_LOCUS24580</name>
    <name evidence="4" type="ORF">SMN809_LOCUS17737</name>
    <name evidence="5" type="ORF">UXM345_LOCUS24531</name>
    <name evidence="3" type="ORF">XDN619_LOCUS25670</name>
</gene>
<dbReference type="PANTHER" id="PTHR32487:SF0">
    <property type="entry name" value="3-OXO-DELTA(4,5)-STEROID 5-BETA-REDUCTASE"/>
    <property type="match status" value="1"/>
</dbReference>
<name>A0A819XQX8_9BILA</name>
<dbReference type="Pfam" id="PF22917">
    <property type="entry name" value="PRISE"/>
    <property type="match status" value="1"/>
</dbReference>
<feature type="domain" description="PRISE-like Rossmann-fold" evidence="1">
    <location>
        <begin position="22"/>
        <end position="344"/>
    </location>
</feature>
<dbReference type="InterPro" id="IPR036291">
    <property type="entry name" value="NAD(P)-bd_dom_sf"/>
</dbReference>
<dbReference type="EMBL" id="CAJNRG010011789">
    <property type="protein sequence ID" value="CAF2135148.1"/>
    <property type="molecule type" value="Genomic_DNA"/>
</dbReference>
<evidence type="ECO:0000313" key="5">
    <source>
        <dbReference type="EMBL" id="CAF4140381.1"/>
    </source>
</evidence>
<dbReference type="AlphaFoldDB" id="A0A819XQX8"/>
<dbReference type="SUPFAM" id="SSF51735">
    <property type="entry name" value="NAD(P)-binding Rossmann-fold domains"/>
    <property type="match status" value="1"/>
</dbReference>
<comment type="caution">
    <text evidence="5">The sequence shown here is derived from an EMBL/GenBank/DDBJ whole genome shotgun (WGS) entry which is preliminary data.</text>
</comment>
<proteinExistence type="predicted"/>
<evidence type="ECO:0000313" key="2">
    <source>
        <dbReference type="EMBL" id="CAF2113639.1"/>
    </source>
</evidence>
<accession>A0A819XQX8</accession>
<evidence type="ECO:0000313" key="4">
    <source>
        <dbReference type="EMBL" id="CAF4109503.1"/>
    </source>
</evidence>
<evidence type="ECO:0000259" key="1">
    <source>
        <dbReference type="Pfam" id="PF22917"/>
    </source>
</evidence>
<dbReference type="Proteomes" id="UP000676336">
    <property type="component" value="Unassembled WGS sequence"/>
</dbReference>
<dbReference type="Proteomes" id="UP000663887">
    <property type="component" value="Unassembled WGS sequence"/>
</dbReference>
<evidence type="ECO:0000313" key="6">
    <source>
        <dbReference type="Proteomes" id="UP000663842"/>
    </source>
</evidence>
<dbReference type="Gene3D" id="3.40.50.720">
    <property type="entry name" value="NAD(P)-binding Rossmann-like Domain"/>
    <property type="match status" value="1"/>
</dbReference>
<dbReference type="EMBL" id="CAJOBI010008311">
    <property type="protein sequence ID" value="CAF4109503.1"/>
    <property type="molecule type" value="Genomic_DNA"/>
</dbReference>
<dbReference type="EMBL" id="CAJOBF010004482">
    <property type="protein sequence ID" value="CAF4140381.1"/>
    <property type="molecule type" value="Genomic_DNA"/>
</dbReference>
<organism evidence="5 6">
    <name type="scientific">Rotaria magnacalcarata</name>
    <dbReference type="NCBI Taxonomy" id="392030"/>
    <lineage>
        <taxon>Eukaryota</taxon>
        <taxon>Metazoa</taxon>
        <taxon>Spiralia</taxon>
        <taxon>Gnathifera</taxon>
        <taxon>Rotifera</taxon>
        <taxon>Eurotatoria</taxon>
        <taxon>Bdelloidea</taxon>
        <taxon>Philodinida</taxon>
        <taxon>Philodinidae</taxon>
        <taxon>Rotaria</taxon>
    </lineage>
</organism>
<dbReference type="EMBL" id="CAJNRE010012784">
    <property type="protein sequence ID" value="CAF2113639.1"/>
    <property type="molecule type" value="Genomic_DNA"/>
</dbReference>
<dbReference type="InterPro" id="IPR055222">
    <property type="entry name" value="PRISE-like_Rossmann-fold"/>
</dbReference>